<dbReference type="EMBL" id="FOMX01000030">
    <property type="protein sequence ID" value="SFF12298.1"/>
    <property type="molecule type" value="Genomic_DNA"/>
</dbReference>
<evidence type="ECO:0000313" key="3">
    <source>
        <dbReference type="Proteomes" id="UP000199400"/>
    </source>
</evidence>
<dbReference type="STRING" id="54.SAMN02745121_07040"/>
<accession>A0A1I2G542</accession>
<evidence type="ECO:0000313" key="2">
    <source>
        <dbReference type="EMBL" id="SFF12298.1"/>
    </source>
</evidence>
<protein>
    <recommendedName>
        <fullName evidence="1">TfuA-like core domain-containing protein</fullName>
    </recommendedName>
</protein>
<name>A0A1I2G542_9BACT</name>
<dbReference type="Pfam" id="PF07812">
    <property type="entry name" value="TfuA"/>
    <property type="match status" value="1"/>
</dbReference>
<gene>
    <name evidence="2" type="ORF">SAMN02745121_07040</name>
</gene>
<organism evidence="2 3">
    <name type="scientific">Nannocystis exedens</name>
    <dbReference type="NCBI Taxonomy" id="54"/>
    <lineage>
        <taxon>Bacteria</taxon>
        <taxon>Pseudomonadati</taxon>
        <taxon>Myxococcota</taxon>
        <taxon>Polyangia</taxon>
        <taxon>Nannocystales</taxon>
        <taxon>Nannocystaceae</taxon>
        <taxon>Nannocystis</taxon>
    </lineage>
</organism>
<dbReference type="Proteomes" id="UP000199400">
    <property type="component" value="Unassembled WGS sequence"/>
</dbReference>
<proteinExistence type="predicted"/>
<sequence length="435" mass="46021">MSGLVVFLGPTLPSAEASLHTTANILPPARLGDVYDAVTRQGARAIGLIDGLFNSVPAVWHKEILFALSRGVRVFGAASMGALRAAELHAFGMEGVGAVFEAFARGELTDDDEVTVAHAPAEAGFRPLSEALVNLRHGLDMAEKAGSISAAAAGRLLAHAKATFYADRSWPALFRAAPGLGVGEDELAGLRAFVGRVRPNRKRDDAIALLRAMTDAGGEAMPPHVASFEFEATSFWEAMIATTSRTEATAPRDEALALHALLSPGGEERGRGALLLALALAEAERRGIEVDGAAMSAAAERIRRALGLRDKLAMSTWLKEQGLDLPGSQALLRAEAIVDALGREQALAVRSLVTLELQRRGELGRARAELAAAGDVAWSDSGLSREALLQWYEREVRWLGADLPAALRTLGLGTLDQLLTAIARVKAAMATPRGR</sequence>
<reference evidence="3" key="1">
    <citation type="submission" date="2016-10" db="EMBL/GenBank/DDBJ databases">
        <authorList>
            <person name="Varghese N."/>
            <person name="Submissions S."/>
        </authorList>
    </citation>
    <scope>NUCLEOTIDE SEQUENCE [LARGE SCALE GENOMIC DNA]</scope>
    <source>
        <strain evidence="3">ATCC 25963</strain>
    </source>
</reference>
<keyword evidence="3" id="KW-1185">Reference proteome</keyword>
<dbReference type="RefSeq" id="WP_170135363.1">
    <property type="nucleotide sequence ID" value="NZ_FOMX01000030.1"/>
</dbReference>
<dbReference type="InterPro" id="IPR012924">
    <property type="entry name" value="TfuA_core"/>
</dbReference>
<evidence type="ECO:0000259" key="1">
    <source>
        <dbReference type="Pfam" id="PF07812"/>
    </source>
</evidence>
<feature type="domain" description="TfuA-like core" evidence="1">
    <location>
        <begin position="50"/>
        <end position="169"/>
    </location>
</feature>
<dbReference type="AlphaFoldDB" id="A0A1I2G542"/>